<sequence length="35" mass="4050">MMMFTNRNLNLTIYSLVDTFTKVHFTRPAPDTTGD</sequence>
<protein>
    <submittedName>
        <fullName evidence="1">Uncharacterized protein</fullName>
    </submittedName>
</protein>
<reference evidence="1" key="2">
    <citation type="journal article" date="2015" name="Fish Shellfish Immunol.">
        <title>Early steps in the European eel (Anguilla anguilla)-Vibrio vulnificus interaction in the gills: Role of the RtxA13 toxin.</title>
        <authorList>
            <person name="Callol A."/>
            <person name="Pajuelo D."/>
            <person name="Ebbesson L."/>
            <person name="Teles M."/>
            <person name="MacKenzie S."/>
            <person name="Amaro C."/>
        </authorList>
    </citation>
    <scope>NUCLEOTIDE SEQUENCE</scope>
</reference>
<proteinExistence type="predicted"/>
<dbReference type="AlphaFoldDB" id="A0A0E9QIM3"/>
<dbReference type="EMBL" id="GBXM01001275">
    <property type="protein sequence ID" value="JAI07303.1"/>
    <property type="molecule type" value="Transcribed_RNA"/>
</dbReference>
<organism evidence="1">
    <name type="scientific">Anguilla anguilla</name>
    <name type="common">European freshwater eel</name>
    <name type="synonym">Muraena anguilla</name>
    <dbReference type="NCBI Taxonomy" id="7936"/>
    <lineage>
        <taxon>Eukaryota</taxon>
        <taxon>Metazoa</taxon>
        <taxon>Chordata</taxon>
        <taxon>Craniata</taxon>
        <taxon>Vertebrata</taxon>
        <taxon>Euteleostomi</taxon>
        <taxon>Actinopterygii</taxon>
        <taxon>Neopterygii</taxon>
        <taxon>Teleostei</taxon>
        <taxon>Anguilliformes</taxon>
        <taxon>Anguillidae</taxon>
        <taxon>Anguilla</taxon>
    </lineage>
</organism>
<name>A0A0E9QIM3_ANGAN</name>
<dbReference type="EMBL" id="GBXM01092240">
    <property type="protein sequence ID" value="JAH16337.1"/>
    <property type="molecule type" value="Transcribed_RNA"/>
</dbReference>
<reference evidence="1" key="1">
    <citation type="submission" date="2014-11" db="EMBL/GenBank/DDBJ databases">
        <authorList>
            <person name="Amaro Gonzalez C."/>
        </authorList>
    </citation>
    <scope>NUCLEOTIDE SEQUENCE</scope>
</reference>
<accession>A0A0E9QIM3</accession>
<evidence type="ECO:0000313" key="1">
    <source>
        <dbReference type="EMBL" id="JAH16337.1"/>
    </source>
</evidence>